<dbReference type="Pfam" id="PF03466">
    <property type="entry name" value="LysR_substrate"/>
    <property type="match status" value="1"/>
</dbReference>
<evidence type="ECO:0000259" key="5">
    <source>
        <dbReference type="PROSITE" id="PS50931"/>
    </source>
</evidence>
<comment type="similarity">
    <text evidence="1">Belongs to the LysR transcriptional regulatory family.</text>
</comment>
<dbReference type="EMBL" id="MCSW01000220">
    <property type="protein sequence ID" value="PMF17616.1"/>
    <property type="molecule type" value="Genomic_DNA"/>
</dbReference>
<dbReference type="GO" id="GO:0003677">
    <property type="term" value="F:DNA binding"/>
    <property type="evidence" value="ECO:0007669"/>
    <property type="project" value="UniProtKB-KW"/>
</dbReference>
<dbReference type="InterPro" id="IPR050389">
    <property type="entry name" value="LysR-type_TF"/>
</dbReference>
<keyword evidence="3" id="KW-0238">DNA-binding</keyword>
<evidence type="ECO:0000313" key="7">
    <source>
        <dbReference type="Proteomes" id="UP000235405"/>
    </source>
</evidence>
<dbReference type="InterPro" id="IPR036388">
    <property type="entry name" value="WH-like_DNA-bd_sf"/>
</dbReference>
<feature type="domain" description="HTH lysR-type" evidence="5">
    <location>
        <begin position="4"/>
        <end position="61"/>
    </location>
</feature>
<evidence type="ECO:0000256" key="1">
    <source>
        <dbReference type="ARBA" id="ARBA00009437"/>
    </source>
</evidence>
<dbReference type="Gene3D" id="3.40.190.10">
    <property type="entry name" value="Periplasmic binding protein-like II"/>
    <property type="match status" value="2"/>
</dbReference>
<dbReference type="Gene3D" id="1.10.10.10">
    <property type="entry name" value="Winged helix-like DNA-binding domain superfamily/Winged helix DNA-binding domain"/>
    <property type="match status" value="1"/>
</dbReference>
<dbReference type="Proteomes" id="UP000235405">
    <property type="component" value="Unassembled WGS sequence"/>
</dbReference>
<name>A0A2N7C8X7_VIBSP</name>
<comment type="caution">
    <text evidence="6">The sequence shown here is derived from an EMBL/GenBank/DDBJ whole genome shotgun (WGS) entry which is preliminary data.</text>
</comment>
<dbReference type="PROSITE" id="PS50931">
    <property type="entry name" value="HTH_LYSR"/>
    <property type="match status" value="1"/>
</dbReference>
<evidence type="ECO:0000256" key="4">
    <source>
        <dbReference type="ARBA" id="ARBA00023163"/>
    </source>
</evidence>
<dbReference type="SUPFAM" id="SSF53850">
    <property type="entry name" value="Periplasmic binding protein-like II"/>
    <property type="match status" value="1"/>
</dbReference>
<keyword evidence="4" id="KW-0804">Transcription</keyword>
<keyword evidence="2" id="KW-0805">Transcription regulation</keyword>
<organism evidence="6 7">
    <name type="scientific">Vibrio splendidus</name>
    <dbReference type="NCBI Taxonomy" id="29497"/>
    <lineage>
        <taxon>Bacteria</taxon>
        <taxon>Pseudomonadati</taxon>
        <taxon>Pseudomonadota</taxon>
        <taxon>Gammaproteobacteria</taxon>
        <taxon>Vibrionales</taxon>
        <taxon>Vibrionaceae</taxon>
        <taxon>Vibrio</taxon>
    </lineage>
</organism>
<protein>
    <submittedName>
        <fullName evidence="6">Transcriptional regulator</fullName>
    </submittedName>
</protein>
<gene>
    <name evidence="6" type="ORF">BCV19_18320</name>
</gene>
<dbReference type="SUPFAM" id="SSF46785">
    <property type="entry name" value="Winged helix' DNA-binding domain"/>
    <property type="match status" value="1"/>
</dbReference>
<dbReference type="InterPro" id="IPR005119">
    <property type="entry name" value="LysR_subst-bd"/>
</dbReference>
<dbReference type="RefSeq" id="WP_102483268.1">
    <property type="nucleotide sequence ID" value="NZ_MCSW01000220.1"/>
</dbReference>
<sequence length="308" mass="34752">MATVDLNLMVIFDAIMQESSITVAAERLSMTQPSVSNAVSRMRHAWKDPLFVKQGRGIRPTPYAVELWKTIGEPLESIRIATERDEFNPATLKRTFRIATTDWMADLFWLPLKQRIERETPDVNIHAVPYNVNGEKLLLSADVDMVLDYFEGNSAQVQTQHLFDNHFVCAMRPDHPLASEELSLSAFASADHLLLSLSGEATGGVDMLLGQKGMKRRIAMTVNHCYSIPRLLINTDMITTIPLPIILESVSKGDLVIKKTPFTMPPGPISMSWHVRHQRDQGTLWLREKVLSVLNHGLPKNLLFDPFQ</sequence>
<dbReference type="GO" id="GO:0003700">
    <property type="term" value="F:DNA-binding transcription factor activity"/>
    <property type="evidence" value="ECO:0007669"/>
    <property type="project" value="InterPro"/>
</dbReference>
<evidence type="ECO:0000313" key="6">
    <source>
        <dbReference type="EMBL" id="PMF17616.1"/>
    </source>
</evidence>
<dbReference type="PANTHER" id="PTHR30118:SF6">
    <property type="entry name" value="HTH-TYPE TRANSCRIPTIONAL REGULATOR LEUO"/>
    <property type="match status" value="1"/>
</dbReference>
<evidence type="ECO:0000256" key="2">
    <source>
        <dbReference type="ARBA" id="ARBA00023015"/>
    </source>
</evidence>
<dbReference type="CDD" id="cd08417">
    <property type="entry name" value="PBP2_Nitroaromatics_like"/>
    <property type="match status" value="1"/>
</dbReference>
<evidence type="ECO:0000256" key="3">
    <source>
        <dbReference type="ARBA" id="ARBA00023125"/>
    </source>
</evidence>
<dbReference type="PANTHER" id="PTHR30118">
    <property type="entry name" value="HTH-TYPE TRANSCRIPTIONAL REGULATOR LEUO-RELATED"/>
    <property type="match status" value="1"/>
</dbReference>
<reference evidence="7" key="1">
    <citation type="submission" date="2016-07" db="EMBL/GenBank/DDBJ databases">
        <title>Nontailed viruses are major unrecognized killers of bacteria in the ocean.</title>
        <authorList>
            <person name="Kauffman K."/>
            <person name="Hussain F."/>
            <person name="Yang J."/>
            <person name="Arevalo P."/>
            <person name="Brown J."/>
            <person name="Cutler M."/>
            <person name="Kelly L."/>
            <person name="Polz M.F."/>
        </authorList>
    </citation>
    <scope>NUCLEOTIDE SEQUENCE [LARGE SCALE GENOMIC DNA]</scope>
    <source>
        <strain evidence="7">10N.286.54.F3</strain>
    </source>
</reference>
<accession>A0A2N7C8X7</accession>
<dbReference type="InterPro" id="IPR037402">
    <property type="entry name" value="YidZ_PBP2"/>
</dbReference>
<proteinExistence type="inferred from homology"/>
<dbReference type="Pfam" id="PF00126">
    <property type="entry name" value="HTH_1"/>
    <property type="match status" value="1"/>
</dbReference>
<dbReference type="AlphaFoldDB" id="A0A2N7C8X7"/>
<dbReference type="InterPro" id="IPR036390">
    <property type="entry name" value="WH_DNA-bd_sf"/>
</dbReference>
<dbReference type="InterPro" id="IPR000847">
    <property type="entry name" value="LysR_HTH_N"/>
</dbReference>